<evidence type="ECO:0000256" key="5">
    <source>
        <dbReference type="ARBA" id="ARBA00022679"/>
    </source>
</evidence>
<keyword evidence="8" id="KW-0547">Nucleotide-binding</keyword>
<dbReference type="Proteomes" id="UP001500973">
    <property type="component" value="Unassembled WGS sequence"/>
</dbReference>
<dbReference type="EMBL" id="BAAAIZ010000128">
    <property type="protein sequence ID" value="GAA1435354.1"/>
    <property type="molecule type" value="Genomic_DNA"/>
</dbReference>
<evidence type="ECO:0000256" key="4">
    <source>
        <dbReference type="ARBA" id="ARBA00022490"/>
    </source>
</evidence>
<evidence type="ECO:0000256" key="9">
    <source>
        <dbReference type="ARBA" id="ARBA00022840"/>
    </source>
</evidence>
<protein>
    <recommendedName>
        <fullName evidence="10">L-threonylcarbamoyladenylate synthase</fullName>
        <ecNumber evidence="3">2.7.7.87</ecNumber>
    </recommendedName>
    <alternativeName>
        <fullName evidence="10">L-threonylcarbamoyladenylate synthase</fullName>
    </alternativeName>
</protein>
<evidence type="ECO:0000256" key="2">
    <source>
        <dbReference type="ARBA" id="ARBA00007663"/>
    </source>
</evidence>
<evidence type="ECO:0000256" key="3">
    <source>
        <dbReference type="ARBA" id="ARBA00012584"/>
    </source>
</evidence>
<dbReference type="EC" id="2.7.7.87" evidence="3"/>
<evidence type="ECO:0000259" key="12">
    <source>
        <dbReference type="PROSITE" id="PS51163"/>
    </source>
</evidence>
<dbReference type="SUPFAM" id="SSF55821">
    <property type="entry name" value="YrdC/RibB"/>
    <property type="match status" value="1"/>
</dbReference>
<proteinExistence type="inferred from homology"/>
<dbReference type="Gene3D" id="3.90.870.10">
    <property type="entry name" value="DHBP synthase"/>
    <property type="match status" value="1"/>
</dbReference>
<name>A0ABP4JY51_9ACTN</name>
<comment type="similarity">
    <text evidence="2">Belongs to the SUA5 family.</text>
</comment>
<dbReference type="RefSeq" id="WP_344016560.1">
    <property type="nucleotide sequence ID" value="NZ_BAAAIZ010000128.1"/>
</dbReference>
<evidence type="ECO:0000313" key="13">
    <source>
        <dbReference type="EMBL" id="GAA1435354.1"/>
    </source>
</evidence>
<dbReference type="Pfam" id="PF01300">
    <property type="entry name" value="Sua5_yciO_yrdC"/>
    <property type="match status" value="1"/>
</dbReference>
<accession>A0ABP4JY51</accession>
<keyword evidence="6" id="KW-0819">tRNA processing</keyword>
<dbReference type="InterPro" id="IPR006070">
    <property type="entry name" value="Sua5-like_dom"/>
</dbReference>
<evidence type="ECO:0000256" key="8">
    <source>
        <dbReference type="ARBA" id="ARBA00022741"/>
    </source>
</evidence>
<keyword evidence="9" id="KW-0067">ATP-binding</keyword>
<evidence type="ECO:0000256" key="6">
    <source>
        <dbReference type="ARBA" id="ARBA00022694"/>
    </source>
</evidence>
<keyword evidence="7" id="KW-0548">Nucleotidyltransferase</keyword>
<dbReference type="PANTHER" id="PTHR17490:SF16">
    <property type="entry name" value="THREONYLCARBAMOYL-AMP SYNTHASE"/>
    <property type="match status" value="1"/>
</dbReference>
<comment type="caution">
    <text evidence="13">The sequence shown here is derived from an EMBL/GenBank/DDBJ whole genome shotgun (WGS) entry which is preliminary data.</text>
</comment>
<comment type="catalytic activity">
    <reaction evidence="11">
        <text>L-threonine + hydrogencarbonate + ATP = L-threonylcarbamoyladenylate + diphosphate + H2O</text>
        <dbReference type="Rhea" id="RHEA:36407"/>
        <dbReference type="ChEBI" id="CHEBI:15377"/>
        <dbReference type="ChEBI" id="CHEBI:17544"/>
        <dbReference type="ChEBI" id="CHEBI:30616"/>
        <dbReference type="ChEBI" id="CHEBI:33019"/>
        <dbReference type="ChEBI" id="CHEBI:57926"/>
        <dbReference type="ChEBI" id="CHEBI:73682"/>
        <dbReference type="EC" id="2.7.7.87"/>
    </reaction>
</comment>
<keyword evidence="4" id="KW-0963">Cytoplasm</keyword>
<evidence type="ECO:0000313" key="14">
    <source>
        <dbReference type="Proteomes" id="UP001500973"/>
    </source>
</evidence>
<keyword evidence="5" id="KW-0808">Transferase</keyword>
<evidence type="ECO:0000256" key="1">
    <source>
        <dbReference type="ARBA" id="ARBA00004496"/>
    </source>
</evidence>
<gene>
    <name evidence="13" type="ORF">GCM10009601_61280</name>
</gene>
<evidence type="ECO:0000256" key="7">
    <source>
        <dbReference type="ARBA" id="ARBA00022695"/>
    </source>
</evidence>
<reference evidence="14" key="1">
    <citation type="journal article" date="2019" name="Int. J. Syst. Evol. Microbiol.">
        <title>The Global Catalogue of Microorganisms (GCM) 10K type strain sequencing project: providing services to taxonomists for standard genome sequencing and annotation.</title>
        <authorList>
            <consortium name="The Broad Institute Genomics Platform"/>
            <consortium name="The Broad Institute Genome Sequencing Center for Infectious Disease"/>
            <person name="Wu L."/>
            <person name="Ma J."/>
        </authorList>
    </citation>
    <scope>NUCLEOTIDE SEQUENCE [LARGE SCALE GENOMIC DNA]</scope>
    <source>
        <strain evidence="14">JCM 11756</strain>
    </source>
</reference>
<organism evidence="13 14">
    <name type="scientific">Streptomyces thermospinosisporus</name>
    <dbReference type="NCBI Taxonomy" id="161482"/>
    <lineage>
        <taxon>Bacteria</taxon>
        <taxon>Bacillati</taxon>
        <taxon>Actinomycetota</taxon>
        <taxon>Actinomycetes</taxon>
        <taxon>Kitasatosporales</taxon>
        <taxon>Streptomycetaceae</taxon>
        <taxon>Streptomyces</taxon>
    </lineage>
</organism>
<keyword evidence="14" id="KW-1185">Reference proteome</keyword>
<feature type="domain" description="YrdC-like" evidence="12">
    <location>
        <begin position="6"/>
        <end position="200"/>
    </location>
</feature>
<evidence type="ECO:0000256" key="10">
    <source>
        <dbReference type="ARBA" id="ARBA00029774"/>
    </source>
</evidence>
<dbReference type="InterPro" id="IPR017945">
    <property type="entry name" value="DHBP_synth_RibB-like_a/b_dom"/>
</dbReference>
<dbReference type="PROSITE" id="PS51163">
    <property type="entry name" value="YRDC"/>
    <property type="match status" value="1"/>
</dbReference>
<dbReference type="PANTHER" id="PTHR17490">
    <property type="entry name" value="SUA5"/>
    <property type="match status" value="1"/>
</dbReference>
<comment type="subcellular location">
    <subcellularLocation>
        <location evidence="1">Cytoplasm</location>
    </subcellularLocation>
</comment>
<sequence>MRLIGPEDLDAAVQAIEAGGLVVVPTRRWYMVCADASNARACDDIIAGKRRPSGKPLAYVATSTASCEERFILSPDARRLATAFWPGDLALLLPWKNAEDAAQHAAVGSPALVTIAPDILGDLASAVKVPLAATTANISGDAGPNDPGPAITVDQVHAFLAASGLEPDVIIDGGVCPAANHMTIVDCFTPEARLVRTGLVHQRAISAALGTEIRTA</sequence>
<dbReference type="InterPro" id="IPR050156">
    <property type="entry name" value="TC-AMP_synthase_SUA5"/>
</dbReference>
<evidence type="ECO:0000256" key="11">
    <source>
        <dbReference type="ARBA" id="ARBA00048366"/>
    </source>
</evidence>